<dbReference type="PANTHER" id="PTHR36974:SF1">
    <property type="entry name" value="DOXX FAMILY MEMBRANE PROTEIN"/>
    <property type="match status" value="1"/>
</dbReference>
<proteinExistence type="predicted"/>
<comment type="caution">
    <text evidence="2">The sequence shown here is derived from an EMBL/GenBank/DDBJ whole genome shotgun (WGS) entry which is preliminary data.</text>
</comment>
<sequence>MRQLLRIIIGIAFSIIGLLHFKNEESFRNIIPDYLPFRKAAVLITGVFEIVFGIVLISKRPSSCLKRGINAFLLAVLPANIYMAQHNIPLGDKKLPKWALYSRLPLQFVMMRVINKL</sequence>
<name>A0A9Q6MV73_9STAP</name>
<dbReference type="Proteomes" id="UP000241960">
    <property type="component" value="Unassembled WGS sequence"/>
</dbReference>
<keyword evidence="1" id="KW-0472">Membrane</keyword>
<protein>
    <recommendedName>
        <fullName evidence="4">DoxX family membrane protein</fullName>
    </recommendedName>
</protein>
<keyword evidence="1" id="KW-0812">Transmembrane</keyword>
<feature type="transmembrane region" description="Helical" evidence="1">
    <location>
        <begin position="5"/>
        <end position="21"/>
    </location>
</feature>
<reference evidence="2 3" key="1">
    <citation type="journal article" date="2016" name="Front. Microbiol.">
        <title>Comprehensive Phylogenetic Analysis of Bovine Non-aureus Staphylococci Species Based on Whole-Genome Sequencing.</title>
        <authorList>
            <person name="Naushad S."/>
            <person name="Barkema H.W."/>
            <person name="Luby C."/>
            <person name="Condas L.A."/>
            <person name="Nobrega D.B."/>
            <person name="Carson D.A."/>
            <person name="De Buck J."/>
        </authorList>
    </citation>
    <scope>NUCLEOTIDE SEQUENCE [LARGE SCALE GENOMIC DNA]</scope>
    <source>
        <strain evidence="2 3">SNUC 1231</strain>
    </source>
</reference>
<dbReference type="PANTHER" id="PTHR36974">
    <property type="entry name" value="MEMBRANE PROTEIN-RELATED"/>
    <property type="match status" value="1"/>
</dbReference>
<evidence type="ECO:0000313" key="3">
    <source>
        <dbReference type="Proteomes" id="UP000241960"/>
    </source>
</evidence>
<evidence type="ECO:0000256" key="1">
    <source>
        <dbReference type="SAM" id="Phobius"/>
    </source>
</evidence>
<evidence type="ECO:0008006" key="4">
    <source>
        <dbReference type="Google" id="ProtNLM"/>
    </source>
</evidence>
<dbReference type="EMBL" id="PZFQ01000015">
    <property type="protein sequence ID" value="PTI75956.1"/>
    <property type="molecule type" value="Genomic_DNA"/>
</dbReference>
<gene>
    <name evidence="2" type="ORF">BU058_05920</name>
</gene>
<evidence type="ECO:0000313" key="2">
    <source>
        <dbReference type="EMBL" id="PTI75956.1"/>
    </source>
</evidence>
<dbReference type="RefSeq" id="WP_073504016.1">
    <property type="nucleotide sequence ID" value="NZ_CP018199.1"/>
</dbReference>
<dbReference type="AlphaFoldDB" id="A0A9Q6MV73"/>
<keyword evidence="1" id="KW-1133">Transmembrane helix</keyword>
<feature type="transmembrane region" description="Helical" evidence="1">
    <location>
        <begin position="41"/>
        <end position="57"/>
    </location>
</feature>
<accession>A0A9Q6MV73</accession>
<organism evidence="2 3">
    <name type="scientific">Staphylococcus succinus</name>
    <dbReference type="NCBI Taxonomy" id="61015"/>
    <lineage>
        <taxon>Bacteria</taxon>
        <taxon>Bacillati</taxon>
        <taxon>Bacillota</taxon>
        <taxon>Bacilli</taxon>
        <taxon>Bacillales</taxon>
        <taxon>Staphylococcaceae</taxon>
        <taxon>Staphylococcus</taxon>
    </lineage>
</organism>